<evidence type="ECO:0000313" key="3">
    <source>
        <dbReference type="Proteomes" id="UP001529338"/>
    </source>
</evidence>
<keyword evidence="1" id="KW-0472">Membrane</keyword>
<protein>
    <submittedName>
        <fullName evidence="2">Uncharacterized protein</fullName>
    </submittedName>
</protein>
<dbReference type="Proteomes" id="UP001529338">
    <property type="component" value="Unassembled WGS sequence"/>
</dbReference>
<reference evidence="2 3" key="1">
    <citation type="submission" date="2023-06" db="EMBL/GenBank/DDBJ databases">
        <title>Cellulomonas sp. MW4 Whole genome sequence.</title>
        <authorList>
            <person name="Park S."/>
        </authorList>
    </citation>
    <scope>NUCLEOTIDE SEQUENCE [LARGE SCALE GENOMIC DNA]</scope>
    <source>
        <strain evidence="2 3">MW4</strain>
    </source>
</reference>
<gene>
    <name evidence="2" type="ORF">QRT04_06630</name>
</gene>
<comment type="caution">
    <text evidence="2">The sequence shown here is derived from an EMBL/GenBank/DDBJ whole genome shotgun (WGS) entry which is preliminary data.</text>
</comment>
<evidence type="ECO:0000313" key="2">
    <source>
        <dbReference type="EMBL" id="MDM7854599.1"/>
    </source>
</evidence>
<sequence>MAETRSIPSWLSLATQIAAPITLVGTMLFYFGYVFSKAQYRYFGLDVDTVGLTPRDFVMRSPQPLLVPLIVLTALAAAVVALSGRLEAHVRDARTDPDELVRVRRLAGRCAVAGLGVLAAGLVLLLADAWLDAWRYLPIVSAVLVATGAAATAMALRYLPYRAVGAIAGLWVVALAGVLWAVSVTAQWSGQARAELMARHLQDLPAVILDSKEDLHLRNTVPAPEDLCWTSGDAPDAACAARADEFRYRYRGLHLLVQGPDAMFLVPGQWSPSATTLDVPRDADVRLQFQFVNTPPRRQ</sequence>
<accession>A0ABT7SEY2</accession>
<feature type="transmembrane region" description="Helical" evidence="1">
    <location>
        <begin position="65"/>
        <end position="86"/>
    </location>
</feature>
<dbReference type="EMBL" id="JAUCGQ010000001">
    <property type="protein sequence ID" value="MDM7854599.1"/>
    <property type="molecule type" value="Genomic_DNA"/>
</dbReference>
<keyword evidence="1" id="KW-1133">Transmembrane helix</keyword>
<feature type="transmembrane region" description="Helical" evidence="1">
    <location>
        <begin position="163"/>
        <end position="182"/>
    </location>
</feature>
<organism evidence="2 3">
    <name type="scientific">Cellulomonas alba</name>
    <dbReference type="NCBI Taxonomy" id="3053467"/>
    <lineage>
        <taxon>Bacteria</taxon>
        <taxon>Bacillati</taxon>
        <taxon>Actinomycetota</taxon>
        <taxon>Actinomycetes</taxon>
        <taxon>Micrococcales</taxon>
        <taxon>Cellulomonadaceae</taxon>
        <taxon>Cellulomonas</taxon>
    </lineage>
</organism>
<keyword evidence="3" id="KW-1185">Reference proteome</keyword>
<feature type="transmembrane region" description="Helical" evidence="1">
    <location>
        <begin position="12"/>
        <end position="35"/>
    </location>
</feature>
<feature type="transmembrane region" description="Helical" evidence="1">
    <location>
        <begin position="106"/>
        <end position="127"/>
    </location>
</feature>
<evidence type="ECO:0000256" key="1">
    <source>
        <dbReference type="SAM" id="Phobius"/>
    </source>
</evidence>
<feature type="transmembrane region" description="Helical" evidence="1">
    <location>
        <begin position="133"/>
        <end position="156"/>
    </location>
</feature>
<dbReference type="RefSeq" id="WP_289454371.1">
    <property type="nucleotide sequence ID" value="NZ_JAUCGQ010000001.1"/>
</dbReference>
<name>A0ABT7SEY2_9CELL</name>
<keyword evidence="1" id="KW-0812">Transmembrane</keyword>
<proteinExistence type="predicted"/>